<organism evidence="4 5">
    <name type="scientific">Candidatus Buchananbacteria bacterium CG10_big_fil_rev_8_21_14_0_10_42_9</name>
    <dbReference type="NCBI Taxonomy" id="1974526"/>
    <lineage>
        <taxon>Bacteria</taxon>
        <taxon>Candidatus Buchananiibacteriota</taxon>
    </lineage>
</organism>
<dbReference type="Gene3D" id="2.40.30.130">
    <property type="match status" value="1"/>
</dbReference>
<proteinExistence type="predicted"/>
<evidence type="ECO:0000313" key="4">
    <source>
        <dbReference type="EMBL" id="PIS04610.1"/>
    </source>
</evidence>
<dbReference type="InterPro" id="IPR009000">
    <property type="entry name" value="Transl_B-barrel_sf"/>
</dbReference>
<dbReference type="GO" id="GO:0003676">
    <property type="term" value="F:nucleic acid binding"/>
    <property type="evidence" value="ECO:0007669"/>
    <property type="project" value="InterPro"/>
</dbReference>
<dbReference type="GO" id="GO:0006419">
    <property type="term" value="P:alanyl-tRNA aminoacylation"/>
    <property type="evidence" value="ECO:0007669"/>
    <property type="project" value="InterPro"/>
</dbReference>
<sequence>MSQTKLLYLENFELLEAKSKVESVSTEDDKTVITLDQTIFYPQGGGQPCDQGTIESGGANFIVEEVRFVDGVVKHIGHFEFGDFTDGDEATGKVNAARRQLHSRLHSAGHIVDMALNGLGINWMPVKGYHFPEGPYVEYQGDISEFDKEKQKKKIETTCNDIIRKGAQTKLVFMDKSEMSTVCHHVPDYIPIDKPSRVVMYGDFGVPCGGTHVVNLKDIGRITIRKIKASKGNIRVAYDVEN</sequence>
<evidence type="ECO:0000259" key="3">
    <source>
        <dbReference type="PROSITE" id="PS50860"/>
    </source>
</evidence>
<dbReference type="InterPro" id="IPR018163">
    <property type="entry name" value="Thr/Ala-tRNA-synth_IIc_edit"/>
</dbReference>
<comment type="subcellular location">
    <subcellularLocation>
        <location evidence="2">Cytoplasm</location>
    </subcellularLocation>
</comment>
<dbReference type="GO" id="GO:0005737">
    <property type="term" value="C:cytoplasm"/>
    <property type="evidence" value="ECO:0007669"/>
    <property type="project" value="UniProtKB-SubCell"/>
</dbReference>
<protein>
    <recommendedName>
        <fullName evidence="3">Alanyl-transfer RNA synthetases family profile domain-containing protein</fullName>
    </recommendedName>
</protein>
<dbReference type="Pfam" id="PF01411">
    <property type="entry name" value="tRNA-synt_2c"/>
    <property type="match status" value="1"/>
</dbReference>
<dbReference type="SUPFAM" id="SSF50447">
    <property type="entry name" value="Translation proteins"/>
    <property type="match status" value="1"/>
</dbReference>
<dbReference type="GO" id="GO:0004813">
    <property type="term" value="F:alanine-tRNA ligase activity"/>
    <property type="evidence" value="ECO:0007669"/>
    <property type="project" value="InterPro"/>
</dbReference>
<dbReference type="InterPro" id="IPR012947">
    <property type="entry name" value="tRNA_SAD"/>
</dbReference>
<dbReference type="Gene3D" id="3.30.980.10">
    <property type="entry name" value="Threonyl-trna Synthetase, Chain A, domain 2"/>
    <property type="match status" value="1"/>
</dbReference>
<name>A0A2H0W1V7_9BACT</name>
<dbReference type="GO" id="GO:0005524">
    <property type="term" value="F:ATP binding"/>
    <property type="evidence" value="ECO:0007669"/>
    <property type="project" value="InterPro"/>
</dbReference>
<evidence type="ECO:0000256" key="1">
    <source>
        <dbReference type="ARBA" id="ARBA00001947"/>
    </source>
</evidence>
<dbReference type="PANTHER" id="PTHR43462">
    <property type="entry name" value="ALANYL-TRNA EDITING PROTEIN"/>
    <property type="match status" value="1"/>
</dbReference>
<dbReference type="PROSITE" id="PS50860">
    <property type="entry name" value="AA_TRNA_LIGASE_II_ALA"/>
    <property type="match status" value="1"/>
</dbReference>
<evidence type="ECO:0000256" key="2">
    <source>
        <dbReference type="ARBA" id="ARBA00004496"/>
    </source>
</evidence>
<dbReference type="InterPro" id="IPR018164">
    <property type="entry name" value="Ala-tRNA-synth_IIc_N"/>
</dbReference>
<dbReference type="AlphaFoldDB" id="A0A2H0W1V7"/>
<accession>A0A2H0W1V7</accession>
<dbReference type="InterPro" id="IPR018165">
    <property type="entry name" value="Ala-tRNA-synth_IIc_core"/>
</dbReference>
<dbReference type="FunFam" id="3.30.980.10:FF:000008">
    <property type="entry name" value="Similar to alanyl-tRNA synthetase"/>
    <property type="match status" value="1"/>
</dbReference>
<evidence type="ECO:0000313" key="5">
    <source>
        <dbReference type="Proteomes" id="UP000230935"/>
    </source>
</evidence>
<dbReference type="Pfam" id="PF07973">
    <property type="entry name" value="tRNA_SAD"/>
    <property type="match status" value="1"/>
</dbReference>
<dbReference type="InterPro" id="IPR051335">
    <property type="entry name" value="Alanyl-tRNA_Editing_Enzymes"/>
</dbReference>
<dbReference type="Proteomes" id="UP000230935">
    <property type="component" value="Unassembled WGS sequence"/>
</dbReference>
<dbReference type="SUPFAM" id="SSF55186">
    <property type="entry name" value="ThrRS/AlaRS common domain"/>
    <property type="match status" value="1"/>
</dbReference>
<dbReference type="SMART" id="SM00863">
    <property type="entry name" value="tRNA_SAD"/>
    <property type="match status" value="1"/>
</dbReference>
<feature type="domain" description="Alanyl-transfer RNA synthetases family profile" evidence="3">
    <location>
        <begin position="1"/>
        <end position="242"/>
    </location>
</feature>
<comment type="caution">
    <text evidence="4">The sequence shown here is derived from an EMBL/GenBank/DDBJ whole genome shotgun (WGS) entry which is preliminary data.</text>
</comment>
<reference evidence="5" key="1">
    <citation type="submission" date="2017-09" db="EMBL/GenBank/DDBJ databases">
        <title>Depth-based differentiation of microbial function through sediment-hosted aquifers and enrichment of novel symbionts in the deep terrestrial subsurface.</title>
        <authorList>
            <person name="Probst A.J."/>
            <person name="Ladd B."/>
            <person name="Jarett J.K."/>
            <person name="Geller-Mcgrath D.E."/>
            <person name="Sieber C.M.K."/>
            <person name="Emerson J.B."/>
            <person name="Anantharaman K."/>
            <person name="Thomas B.C."/>
            <person name="Malmstrom R."/>
            <person name="Stieglmeier M."/>
            <person name="Klingl A."/>
            <person name="Woyke T."/>
            <person name="Ryan C.M."/>
            <person name="Banfield J.F."/>
        </authorList>
    </citation>
    <scope>NUCLEOTIDE SEQUENCE [LARGE SCALE GENOMIC DNA]</scope>
</reference>
<dbReference type="EMBL" id="PEZZ01000047">
    <property type="protein sequence ID" value="PIS04610.1"/>
    <property type="molecule type" value="Genomic_DNA"/>
</dbReference>
<dbReference type="PANTHER" id="PTHR43462:SF2">
    <property type="entry name" value="THREONYL AND ALANYL TRNA SYNTHETASE SECOND ADDITIONAL DOMAIN-CONTAINING PROTEIN"/>
    <property type="match status" value="1"/>
</dbReference>
<comment type="cofactor">
    <cofactor evidence="1">
        <name>Zn(2+)</name>
        <dbReference type="ChEBI" id="CHEBI:29105"/>
    </cofactor>
</comment>
<gene>
    <name evidence="4" type="ORF">COT81_05595</name>
</gene>